<sequence>MDRGSDSEVTSSSKESTSPSDNAERQGSRSLARRRPIPRKGHTKSRAGCSTCKRRKVKCDETKPECGPCLRLGLHCAYNTQQLRDDDSGDSSTSTVLGRALRTDPLQFDMDDMRFFHHFLFAAYPSLPIDGWQVWQYVSQMSHQYGFLVHAMLGLGASHLTLMSPKNYSQASLYHRVTAIRSLNDFLSHAHMSQANADVAFATMLALTFQASHMPDGMIEFLTMVRGCYLVGLHAMSNYEMSVFKSFERQFYVAKVMELVEIDETNSYLDQLISDQFCVSAKRLAPLCGSIVEIEYLAMMQRIVSTAVIDPANSYTDHTKMYDKLGELSADEFAAFVDPKNHTCRLVIIHMLAVDFIMSRRLPLEGSRVQYFVGLHMGHDFRKAMSVLWIEDTMKALPDEYVQYGQWVLDFVQEYMNTTKMDGIVWRPTMRMQFMQGEVSPNFALIEPGP</sequence>
<dbReference type="EMBL" id="JAVFKD010000016">
    <property type="protein sequence ID" value="KAK5987910.1"/>
    <property type="molecule type" value="Genomic_DNA"/>
</dbReference>
<dbReference type="CDD" id="cd00067">
    <property type="entry name" value="GAL4"/>
    <property type="match status" value="1"/>
</dbReference>
<dbReference type="SMART" id="SM00066">
    <property type="entry name" value="GAL4"/>
    <property type="match status" value="1"/>
</dbReference>
<evidence type="ECO:0000256" key="1">
    <source>
        <dbReference type="ARBA" id="ARBA00023242"/>
    </source>
</evidence>
<keyword evidence="1" id="KW-0539">Nucleus</keyword>
<comment type="caution">
    <text evidence="4">The sequence shown here is derived from an EMBL/GenBank/DDBJ whole genome shotgun (WGS) entry which is preliminary data.</text>
</comment>
<gene>
    <name evidence="4" type="ORF">PT974_12046</name>
</gene>
<dbReference type="InterPro" id="IPR001138">
    <property type="entry name" value="Zn2Cys6_DnaBD"/>
</dbReference>
<organism evidence="4 5">
    <name type="scientific">Cladobotryum mycophilum</name>
    <dbReference type="NCBI Taxonomy" id="491253"/>
    <lineage>
        <taxon>Eukaryota</taxon>
        <taxon>Fungi</taxon>
        <taxon>Dikarya</taxon>
        <taxon>Ascomycota</taxon>
        <taxon>Pezizomycotina</taxon>
        <taxon>Sordariomycetes</taxon>
        <taxon>Hypocreomycetidae</taxon>
        <taxon>Hypocreales</taxon>
        <taxon>Hypocreaceae</taxon>
        <taxon>Cladobotryum</taxon>
    </lineage>
</organism>
<dbReference type="Pfam" id="PF11951">
    <property type="entry name" value="Fungal_trans_2"/>
    <property type="match status" value="1"/>
</dbReference>
<dbReference type="PANTHER" id="PTHR47784">
    <property type="entry name" value="STEROL UPTAKE CONTROL PROTEIN 2"/>
    <property type="match status" value="1"/>
</dbReference>
<feature type="compositionally biased region" description="Basic residues" evidence="2">
    <location>
        <begin position="31"/>
        <end position="45"/>
    </location>
</feature>
<dbReference type="InterPro" id="IPR036864">
    <property type="entry name" value="Zn2-C6_fun-type_DNA-bd_sf"/>
</dbReference>
<dbReference type="PROSITE" id="PS50048">
    <property type="entry name" value="ZN2_CY6_FUNGAL_2"/>
    <property type="match status" value="1"/>
</dbReference>
<evidence type="ECO:0000256" key="2">
    <source>
        <dbReference type="SAM" id="MobiDB-lite"/>
    </source>
</evidence>
<dbReference type="PROSITE" id="PS00463">
    <property type="entry name" value="ZN2_CY6_FUNGAL_1"/>
    <property type="match status" value="1"/>
</dbReference>
<evidence type="ECO:0000313" key="5">
    <source>
        <dbReference type="Proteomes" id="UP001338125"/>
    </source>
</evidence>
<dbReference type="Proteomes" id="UP001338125">
    <property type="component" value="Unassembled WGS sequence"/>
</dbReference>
<dbReference type="SUPFAM" id="SSF57701">
    <property type="entry name" value="Zn2/Cys6 DNA-binding domain"/>
    <property type="match status" value="1"/>
</dbReference>
<feature type="compositionally biased region" description="Low complexity" evidence="2">
    <location>
        <begin position="7"/>
        <end position="21"/>
    </location>
</feature>
<dbReference type="InterPro" id="IPR021858">
    <property type="entry name" value="Fun_TF"/>
</dbReference>
<dbReference type="Pfam" id="PF00172">
    <property type="entry name" value="Zn_clus"/>
    <property type="match status" value="1"/>
</dbReference>
<evidence type="ECO:0000313" key="4">
    <source>
        <dbReference type="EMBL" id="KAK5987910.1"/>
    </source>
</evidence>
<feature type="domain" description="Zn(2)-C6 fungal-type" evidence="3">
    <location>
        <begin position="48"/>
        <end position="78"/>
    </location>
</feature>
<dbReference type="Gene3D" id="4.10.240.10">
    <property type="entry name" value="Zn(2)-C6 fungal-type DNA-binding domain"/>
    <property type="match status" value="1"/>
</dbReference>
<name>A0ABR0S6Y2_9HYPO</name>
<feature type="region of interest" description="Disordered" evidence="2">
    <location>
        <begin position="1"/>
        <end position="47"/>
    </location>
</feature>
<keyword evidence="5" id="KW-1185">Reference proteome</keyword>
<reference evidence="4 5" key="1">
    <citation type="submission" date="2024-01" db="EMBL/GenBank/DDBJ databases">
        <title>Complete genome of Cladobotryum mycophilum ATHUM6906.</title>
        <authorList>
            <person name="Christinaki A.C."/>
            <person name="Myridakis A.I."/>
            <person name="Kouvelis V.N."/>
        </authorList>
    </citation>
    <scope>NUCLEOTIDE SEQUENCE [LARGE SCALE GENOMIC DNA]</scope>
    <source>
        <strain evidence="4 5">ATHUM6906</strain>
    </source>
</reference>
<dbReference type="InterPro" id="IPR053157">
    <property type="entry name" value="Sterol_Uptake_Regulator"/>
</dbReference>
<evidence type="ECO:0000259" key="3">
    <source>
        <dbReference type="PROSITE" id="PS50048"/>
    </source>
</evidence>
<proteinExistence type="predicted"/>
<protein>
    <submittedName>
        <fullName evidence="4">Sterol uptake control protein 2</fullName>
    </submittedName>
</protein>
<dbReference type="PANTHER" id="PTHR47784:SF7">
    <property type="entry name" value="ZN(II)2CYS6 TRANSCRIPTION FACTOR (EUROFUNG)"/>
    <property type="match status" value="1"/>
</dbReference>
<accession>A0ABR0S6Y2</accession>